<name>A0ABS6KBI8_9FIRM</name>
<dbReference type="PROSITE" id="PS50932">
    <property type="entry name" value="HTH_LACI_2"/>
    <property type="match status" value="1"/>
</dbReference>
<dbReference type="InterPro" id="IPR000843">
    <property type="entry name" value="HTH_LacI"/>
</dbReference>
<evidence type="ECO:0000256" key="2">
    <source>
        <dbReference type="ARBA" id="ARBA00023015"/>
    </source>
</evidence>
<dbReference type="Gene3D" id="1.10.260.40">
    <property type="entry name" value="lambda repressor-like DNA-binding domains"/>
    <property type="match status" value="1"/>
</dbReference>
<dbReference type="Gene3D" id="3.40.50.2300">
    <property type="match status" value="2"/>
</dbReference>
<dbReference type="PROSITE" id="PS00356">
    <property type="entry name" value="HTH_LACI_1"/>
    <property type="match status" value="1"/>
</dbReference>
<keyword evidence="3" id="KW-0238">DNA-binding</keyword>
<reference evidence="6 7" key="1">
    <citation type="submission" date="2021-06" db="EMBL/GenBank/DDBJ databases">
        <title>Description of novel taxa of the family Lachnospiraceae.</title>
        <authorList>
            <person name="Chaplin A.V."/>
            <person name="Sokolova S.R."/>
            <person name="Pikina A.P."/>
            <person name="Korzhanova M."/>
            <person name="Belova V."/>
            <person name="Korostin D."/>
            <person name="Efimov B.A."/>
        </authorList>
    </citation>
    <scope>NUCLEOTIDE SEQUENCE [LARGE SCALE GENOMIC DNA]</scope>
    <source>
        <strain evidence="6 7">ASD4241</strain>
    </source>
</reference>
<dbReference type="PANTHER" id="PTHR30146:SF148">
    <property type="entry name" value="HTH-TYPE TRANSCRIPTIONAL REPRESSOR PURR-RELATED"/>
    <property type="match status" value="1"/>
</dbReference>
<dbReference type="PANTHER" id="PTHR30146">
    <property type="entry name" value="LACI-RELATED TRANSCRIPTIONAL REPRESSOR"/>
    <property type="match status" value="1"/>
</dbReference>
<feature type="domain" description="HTH lacI-type" evidence="5">
    <location>
        <begin position="4"/>
        <end position="58"/>
    </location>
</feature>
<evidence type="ECO:0000259" key="5">
    <source>
        <dbReference type="PROSITE" id="PS50932"/>
    </source>
</evidence>
<dbReference type="EMBL" id="JAHQCX010000014">
    <property type="protein sequence ID" value="MBU9727867.1"/>
    <property type="molecule type" value="Genomic_DNA"/>
</dbReference>
<sequence>MSEVGIKDVARLANVGIATVSRVLNNSAGVSDELKERVLDAAHQIGYTTNPIARTLKNAKTDTIALIVTSLKRNFYIDLIKGVSDVCKENSYSVHVLESEDSVEEEMKMVETLVHQWIDGIILVPSVSRADKKTEAYLKSLSRLKKKEINIPVVQLEVPCLNPYVDSVVVDHDELAYQAVMHLTEIGRKHIAYISVPENSPMAQQRMNGYKRALQKEGLAIDEELIICGRFEVLEGYRCMKELLMKRKEIDAVFASNDQMAVGALYACKEAGIRIPEDIALIGNDCVALSAVSSPAISTISMPKYEYGRSAAELLLDRIRNPKEESVKGEVLPIQTEVVIRESTLKSAKKSLGTMIIE</sequence>
<dbReference type="Pfam" id="PF00356">
    <property type="entry name" value="LacI"/>
    <property type="match status" value="1"/>
</dbReference>
<evidence type="ECO:0000313" key="7">
    <source>
        <dbReference type="Proteomes" id="UP001314681"/>
    </source>
</evidence>
<protein>
    <submittedName>
        <fullName evidence="6">LacI family transcriptional regulator</fullName>
    </submittedName>
</protein>
<evidence type="ECO:0000256" key="4">
    <source>
        <dbReference type="ARBA" id="ARBA00023163"/>
    </source>
</evidence>
<accession>A0ABS6KBI8</accession>
<comment type="caution">
    <text evidence="6">The sequence shown here is derived from an EMBL/GenBank/DDBJ whole genome shotgun (WGS) entry which is preliminary data.</text>
</comment>
<dbReference type="Proteomes" id="UP001314681">
    <property type="component" value="Unassembled WGS sequence"/>
</dbReference>
<dbReference type="InterPro" id="IPR046335">
    <property type="entry name" value="LacI/GalR-like_sensor"/>
</dbReference>
<proteinExistence type="predicted"/>
<dbReference type="SUPFAM" id="SSF53822">
    <property type="entry name" value="Periplasmic binding protein-like I"/>
    <property type="match status" value="1"/>
</dbReference>
<evidence type="ECO:0000256" key="1">
    <source>
        <dbReference type="ARBA" id="ARBA00022491"/>
    </source>
</evidence>
<organism evidence="6 7">
    <name type="scientific">Diplocloster modestus</name>
    <dbReference type="NCBI Taxonomy" id="2850322"/>
    <lineage>
        <taxon>Bacteria</taxon>
        <taxon>Bacillati</taxon>
        <taxon>Bacillota</taxon>
        <taxon>Clostridia</taxon>
        <taxon>Lachnospirales</taxon>
        <taxon>Lachnospiraceae</taxon>
        <taxon>Diplocloster</taxon>
    </lineage>
</organism>
<dbReference type="InterPro" id="IPR028082">
    <property type="entry name" value="Peripla_BP_I"/>
</dbReference>
<dbReference type="RefSeq" id="WP_238727187.1">
    <property type="nucleotide sequence ID" value="NZ_JAHQCX010000014.1"/>
</dbReference>
<dbReference type="InterPro" id="IPR010982">
    <property type="entry name" value="Lambda_DNA-bd_dom_sf"/>
</dbReference>
<keyword evidence="2" id="KW-0805">Transcription regulation</keyword>
<dbReference type="SMART" id="SM00354">
    <property type="entry name" value="HTH_LACI"/>
    <property type="match status" value="1"/>
</dbReference>
<keyword evidence="4" id="KW-0804">Transcription</keyword>
<keyword evidence="7" id="KW-1185">Reference proteome</keyword>
<dbReference type="CDD" id="cd06267">
    <property type="entry name" value="PBP1_LacI_sugar_binding-like"/>
    <property type="match status" value="1"/>
</dbReference>
<gene>
    <name evidence="6" type="ORF">KTH90_17800</name>
</gene>
<evidence type="ECO:0000256" key="3">
    <source>
        <dbReference type="ARBA" id="ARBA00023125"/>
    </source>
</evidence>
<evidence type="ECO:0000313" key="6">
    <source>
        <dbReference type="EMBL" id="MBU9727867.1"/>
    </source>
</evidence>
<keyword evidence="1" id="KW-0678">Repressor</keyword>
<dbReference type="Pfam" id="PF13377">
    <property type="entry name" value="Peripla_BP_3"/>
    <property type="match status" value="1"/>
</dbReference>
<dbReference type="SUPFAM" id="SSF47413">
    <property type="entry name" value="lambda repressor-like DNA-binding domains"/>
    <property type="match status" value="1"/>
</dbReference>
<dbReference type="CDD" id="cd01392">
    <property type="entry name" value="HTH_LacI"/>
    <property type="match status" value="1"/>
</dbReference>